<evidence type="ECO:0000313" key="3">
    <source>
        <dbReference type="Proteomes" id="UP001529510"/>
    </source>
</evidence>
<organism evidence="2 3">
    <name type="scientific">Cirrhinus mrigala</name>
    <name type="common">Mrigala</name>
    <dbReference type="NCBI Taxonomy" id="683832"/>
    <lineage>
        <taxon>Eukaryota</taxon>
        <taxon>Metazoa</taxon>
        <taxon>Chordata</taxon>
        <taxon>Craniata</taxon>
        <taxon>Vertebrata</taxon>
        <taxon>Euteleostomi</taxon>
        <taxon>Actinopterygii</taxon>
        <taxon>Neopterygii</taxon>
        <taxon>Teleostei</taxon>
        <taxon>Ostariophysi</taxon>
        <taxon>Cypriniformes</taxon>
        <taxon>Cyprinidae</taxon>
        <taxon>Labeoninae</taxon>
        <taxon>Labeonini</taxon>
        <taxon>Cirrhinus</taxon>
    </lineage>
</organism>
<feature type="region of interest" description="Disordered" evidence="1">
    <location>
        <begin position="31"/>
        <end position="57"/>
    </location>
</feature>
<sequence>AFAGGRCVRCSASGRRVSPRIALRFKAFRSDGGVSTRGNSGALSARPGLQPRTHLHG</sequence>
<dbReference type="Proteomes" id="UP001529510">
    <property type="component" value="Unassembled WGS sequence"/>
</dbReference>
<reference evidence="2 3" key="1">
    <citation type="submission" date="2024-05" db="EMBL/GenBank/DDBJ databases">
        <title>Genome sequencing and assembly of Indian major carp, Cirrhinus mrigala (Hamilton, 1822).</title>
        <authorList>
            <person name="Mohindra V."/>
            <person name="Chowdhury L.M."/>
            <person name="Lal K."/>
            <person name="Jena J.K."/>
        </authorList>
    </citation>
    <scope>NUCLEOTIDE SEQUENCE [LARGE SCALE GENOMIC DNA]</scope>
    <source>
        <strain evidence="2">CM1030</strain>
        <tissue evidence="2">Blood</tissue>
    </source>
</reference>
<evidence type="ECO:0008006" key="4">
    <source>
        <dbReference type="Google" id="ProtNLM"/>
    </source>
</evidence>
<dbReference type="EMBL" id="JAMKFB020000001">
    <property type="protein sequence ID" value="KAL0202178.1"/>
    <property type="molecule type" value="Genomic_DNA"/>
</dbReference>
<comment type="caution">
    <text evidence="2">The sequence shown here is derived from an EMBL/GenBank/DDBJ whole genome shotgun (WGS) entry which is preliminary data.</text>
</comment>
<accession>A0ABD0RUE6</accession>
<feature type="non-terminal residue" evidence="2">
    <location>
        <position position="1"/>
    </location>
</feature>
<dbReference type="AlphaFoldDB" id="A0ABD0RUE6"/>
<protein>
    <recommendedName>
        <fullName evidence="4">Zona pellucida glycoprotein 3</fullName>
    </recommendedName>
</protein>
<evidence type="ECO:0000313" key="2">
    <source>
        <dbReference type="EMBL" id="KAL0202178.1"/>
    </source>
</evidence>
<keyword evidence="3" id="KW-1185">Reference proteome</keyword>
<evidence type="ECO:0000256" key="1">
    <source>
        <dbReference type="SAM" id="MobiDB-lite"/>
    </source>
</evidence>
<proteinExistence type="predicted"/>
<gene>
    <name evidence="2" type="ORF">M9458_000196</name>
</gene>
<name>A0ABD0RUE6_CIRMR</name>
<feature type="non-terminal residue" evidence="2">
    <location>
        <position position="57"/>
    </location>
</feature>